<gene>
    <name evidence="2" type="ORF">FOZ62_027370</name>
    <name evidence="1" type="ORF">FOZ63_029112</name>
</gene>
<name>A0A7J6RQ36_PEROL</name>
<protein>
    <submittedName>
        <fullName evidence="1">Uncharacterized protein</fullName>
    </submittedName>
</protein>
<proteinExistence type="predicted"/>
<evidence type="ECO:0000313" key="1">
    <source>
        <dbReference type="EMBL" id="KAF4722326.1"/>
    </source>
</evidence>
<dbReference type="EMBL" id="JABANO010024171">
    <property type="protein sequence ID" value="KAF4722326.1"/>
    <property type="molecule type" value="Genomic_DNA"/>
</dbReference>
<evidence type="ECO:0000313" key="4">
    <source>
        <dbReference type="Proteomes" id="UP000574390"/>
    </source>
</evidence>
<evidence type="ECO:0000313" key="2">
    <source>
        <dbReference type="EMBL" id="KAF4729610.1"/>
    </source>
</evidence>
<reference evidence="3 4" key="1">
    <citation type="submission" date="2020-04" db="EMBL/GenBank/DDBJ databases">
        <title>Perkinsus olseni comparative genomics.</title>
        <authorList>
            <person name="Bogema D.R."/>
        </authorList>
    </citation>
    <scope>NUCLEOTIDE SEQUENCE [LARGE SCALE GENOMIC DNA]</scope>
    <source>
        <strain evidence="2">ATCC PRA-205</strain>
        <strain evidence="1 3">ATCC PRA-207</strain>
    </source>
</reference>
<comment type="caution">
    <text evidence="1">The sequence shown here is derived from an EMBL/GenBank/DDBJ whole genome shotgun (WGS) entry which is preliminary data.</text>
</comment>
<keyword evidence="3" id="KW-1185">Reference proteome</keyword>
<dbReference type="AlphaFoldDB" id="A0A7J6RQ36"/>
<dbReference type="EMBL" id="JABANM010016338">
    <property type="protein sequence ID" value="KAF4729610.1"/>
    <property type="molecule type" value="Genomic_DNA"/>
</dbReference>
<feature type="non-terminal residue" evidence="1">
    <location>
        <position position="1"/>
    </location>
</feature>
<accession>A0A7J6RQ36</accession>
<dbReference type="Proteomes" id="UP000574390">
    <property type="component" value="Unassembled WGS sequence"/>
</dbReference>
<dbReference type="Proteomes" id="UP000553632">
    <property type="component" value="Unassembled WGS sequence"/>
</dbReference>
<sequence>HIEEWWNENEESEVDLGKLFDKYVTATEKALGGSQSRSGGGSSSCGVHEPLFRQRLTSLSLWPAGLALGDKQEVFTSIVVPTAKALRGCSKSHRIPTLMTKSQFVERLVDVPFNVPDYPVPADKLTVWHLSAGEVATYLAEAVLEADLKEHEVVGVGPSSRHKAVLKDFTACGLVSVEELQALLFAHIAVGREHARKEVLARSARESIYSSPTSSPAGQNVPSMVYRRYTRDEEGGRVSSTVVEPEFEPPATMPAQTRCIGDAGPVRMEEYRRYREGRPDADKPVALDWSSWRMPIADSPSKTGIRPADVAAGVECVNLEDSFGGGCEPGNNSFAVDGELDMVVLELHNECKGPFVLSMLVKCCREYVRLQSRKRRRRRSLGNMSDVDTILHQIVDNPTTIGYV</sequence>
<feature type="non-terminal residue" evidence="1">
    <location>
        <position position="404"/>
    </location>
</feature>
<organism evidence="1 3">
    <name type="scientific">Perkinsus olseni</name>
    <name type="common">Perkinsus atlanticus</name>
    <dbReference type="NCBI Taxonomy" id="32597"/>
    <lineage>
        <taxon>Eukaryota</taxon>
        <taxon>Sar</taxon>
        <taxon>Alveolata</taxon>
        <taxon>Perkinsozoa</taxon>
        <taxon>Perkinsea</taxon>
        <taxon>Perkinsida</taxon>
        <taxon>Perkinsidae</taxon>
        <taxon>Perkinsus</taxon>
    </lineage>
</organism>
<evidence type="ECO:0000313" key="3">
    <source>
        <dbReference type="Proteomes" id="UP000553632"/>
    </source>
</evidence>